<organism evidence="3 4">
    <name type="scientific">Marinimicrobium koreense</name>
    <dbReference type="NCBI Taxonomy" id="306545"/>
    <lineage>
        <taxon>Bacteria</taxon>
        <taxon>Pseudomonadati</taxon>
        <taxon>Pseudomonadota</taxon>
        <taxon>Gammaproteobacteria</taxon>
        <taxon>Cellvibrionales</taxon>
        <taxon>Cellvibrionaceae</taxon>
        <taxon>Marinimicrobium</taxon>
    </lineage>
</organism>
<keyword evidence="1 3" id="KW-0378">Hydrolase</keyword>
<feature type="domain" description="Gylcosyl hydrolase 115 C-terminal" evidence="2">
    <location>
        <begin position="821"/>
        <end position="979"/>
    </location>
</feature>
<reference evidence="3 4" key="1">
    <citation type="submission" date="2018-11" db="EMBL/GenBank/DDBJ databases">
        <title>Genomic Encyclopedia of Type Strains, Phase IV (KMG-IV): sequencing the most valuable type-strain genomes for metagenomic binning, comparative biology and taxonomic classification.</title>
        <authorList>
            <person name="Goeker M."/>
        </authorList>
    </citation>
    <scope>NUCLEOTIDE SEQUENCE [LARGE SCALE GENOMIC DNA]</scope>
    <source>
        <strain evidence="3 4">DSM 16974</strain>
    </source>
</reference>
<dbReference type="AlphaFoldDB" id="A0A3N1NQI6"/>
<evidence type="ECO:0000313" key="4">
    <source>
        <dbReference type="Proteomes" id="UP000273643"/>
    </source>
</evidence>
<dbReference type="InterPro" id="IPR029018">
    <property type="entry name" value="Hex-like_dom2"/>
</dbReference>
<accession>A0A3N1NQI6</accession>
<dbReference type="PANTHER" id="PTHR37842:SF2">
    <property type="entry name" value="GYLCOSYL HYDROLASE 115 C-TERMINAL DOMAIN-CONTAINING PROTEIN"/>
    <property type="match status" value="1"/>
</dbReference>
<dbReference type="Gene3D" id="3.30.379.10">
    <property type="entry name" value="Chitobiase/beta-hexosaminidase domain 2-like"/>
    <property type="match status" value="1"/>
</dbReference>
<dbReference type="PANTHER" id="PTHR37842">
    <property type="match status" value="1"/>
</dbReference>
<evidence type="ECO:0000259" key="2">
    <source>
        <dbReference type="Pfam" id="PF17829"/>
    </source>
</evidence>
<dbReference type="EMBL" id="RJUK01000002">
    <property type="protein sequence ID" value="ROQ18413.1"/>
    <property type="molecule type" value="Genomic_DNA"/>
</dbReference>
<protein>
    <submittedName>
        <fullName evidence="3">Glycosyl hydrolase family 115 (Putative glucuronidase)</fullName>
    </submittedName>
</protein>
<gene>
    <name evidence="3" type="ORF">EDC38_2639</name>
</gene>
<dbReference type="Proteomes" id="UP000273643">
    <property type="component" value="Unassembled WGS sequence"/>
</dbReference>
<evidence type="ECO:0000256" key="1">
    <source>
        <dbReference type="ARBA" id="ARBA00022801"/>
    </source>
</evidence>
<dbReference type="Pfam" id="PF17829">
    <property type="entry name" value="GH115_C"/>
    <property type="match status" value="1"/>
</dbReference>
<dbReference type="Gene3D" id="1.20.58.2150">
    <property type="match status" value="1"/>
</dbReference>
<dbReference type="GO" id="GO:0005975">
    <property type="term" value="P:carbohydrate metabolic process"/>
    <property type="evidence" value="ECO:0007669"/>
    <property type="project" value="UniProtKB-ARBA"/>
</dbReference>
<dbReference type="Pfam" id="PF15979">
    <property type="entry name" value="Glyco_hydro_115"/>
    <property type="match status" value="1"/>
</dbReference>
<comment type="caution">
    <text evidence="3">The sequence shown here is derived from an EMBL/GenBank/DDBJ whole genome shotgun (WGS) entry which is preliminary data.</text>
</comment>
<name>A0A3N1NQI6_9GAMM</name>
<dbReference type="GO" id="GO:0016787">
    <property type="term" value="F:hydrolase activity"/>
    <property type="evidence" value="ECO:0007669"/>
    <property type="project" value="UniProtKB-KW"/>
</dbReference>
<dbReference type="RefSeq" id="WP_170162929.1">
    <property type="nucleotide sequence ID" value="NZ_RJUK01000002.1"/>
</dbReference>
<dbReference type="InterPro" id="IPR041437">
    <property type="entry name" value="GH115_C"/>
</dbReference>
<dbReference type="InterPro" id="IPR042301">
    <property type="entry name" value="GH115_sf"/>
</dbReference>
<dbReference type="SUPFAM" id="SSF55545">
    <property type="entry name" value="beta-N-acetylhexosaminidase-like domain"/>
    <property type="match status" value="1"/>
</dbReference>
<evidence type="ECO:0000313" key="3">
    <source>
        <dbReference type="EMBL" id="ROQ18413.1"/>
    </source>
</evidence>
<dbReference type="Gene3D" id="2.60.120.1620">
    <property type="match status" value="1"/>
</dbReference>
<keyword evidence="4" id="KW-1185">Reference proteome</keyword>
<proteinExistence type="predicted"/>
<sequence>MIIALLVSKSFDAAPAESEYRSTGAWTPYDGMNPGTSVQEEYLALAFMPTTETPNDGAFEIAGAEGAAPIHYSEEDAKVVEIAARALRDDVERVTGLSPKASSEIPSTSTAILVGTLGKSPLIDELVESGKIDVSAIEGKWEAYTAAVVDDPLPGLRQGLVIVGSDRRGTAFGIFGLSESIGVSPWYFWGDVPVKQKSALYITGSHTQSSPGVKYRGIFINDEDWGFQPWAAKTFEPDVGNIGPKTYATVFELLLRLHANMIWPAMHEFPVESTPFYKNPDNKIVADNYAIVISTSHHEPMLTNSHEYDEAVHGPYNYWSNRDSIYNFWEERVAETASYENIYTIGMRGRTDAGMLAPEGTTDEGKAAKIQNTIIPDQRQMIADHVHSEPSEIPQIFIPYKETLVQYQSGLELPDDVTIVWPDDNHGYIRQLSTDIENQRSGGSGVYYHLQYWGVPKSYLWLHSTPLGMTQSEMMKAWDFDANKIWIVNVGDIKPYEIGTDFFLRLARHPEAFRDFDQHLYFTQWAERTFDPAHADAIAEVLREYFRLNIVKRPEHLDRRKSGFSLVSNGDEAQQRLDRFADMTRAANAIYTQLPEAQKPAFYEMVLYPVRASNLANHRVLLAERSRLWAEQNRAATAELAAEVRDVQDELLAETQFYNEVNAGGKWNHMFSPMPTSELPDWAYETQNAWNMPDVGSYTPPASAQLGVAIEGSTKPLDAGTAGTLPVFNRPADSRYLIDVFNQGAKEMSWRAQVSAPWIELERTSGTGDARILVGIDWSKAPYGRAVPGSISITGAGAKRTVELEVFNPEGLDLAALPNAVEDNGTVIIEAEDFEERHDLANGTGWRNVDEAAASGDAMTVKPVTAPSVEAGELDSASPSLSYRFHAFSTGPVEIRTQALPTHRLTSDHPGLRYAISLNDGAPEIVDINAVEYSDTWNINTLRAAAVGVSEHEIDTPGLQTIRIWMVDAGVVLDKLTVNIDP</sequence>
<dbReference type="InterPro" id="IPR031924">
    <property type="entry name" value="GH115"/>
</dbReference>
<dbReference type="Gene3D" id="3.20.20.520">
    <property type="entry name" value="Glycosyl hydrolase family 115"/>
    <property type="match status" value="1"/>
</dbReference>